<evidence type="ECO:0000313" key="3">
    <source>
        <dbReference type="EMBL" id="RDZ28188.1"/>
    </source>
</evidence>
<organism evidence="3 4">
    <name type="scientific">Lysobacter silvisoli</name>
    <dbReference type="NCBI Taxonomy" id="2293254"/>
    <lineage>
        <taxon>Bacteria</taxon>
        <taxon>Pseudomonadati</taxon>
        <taxon>Pseudomonadota</taxon>
        <taxon>Gammaproteobacteria</taxon>
        <taxon>Lysobacterales</taxon>
        <taxon>Lysobacteraceae</taxon>
        <taxon>Lysobacter</taxon>
    </lineage>
</organism>
<feature type="transmembrane region" description="Helical" evidence="2">
    <location>
        <begin position="118"/>
        <end position="142"/>
    </location>
</feature>
<sequence length="195" mass="21473">MEKQDLELFAVQLMGVAKMFEVVCEKATDRFTQSATELKRTADIWETNAQLLTRDLVASVGDQTRGAIEQGVGQASAQYGQQLQNTAAALREVARNAEKTLSQMDDQRQQLKREQKSLIWTGLIGLGVGAALAMGGAGYMIWQSGREIKRAEFSRDILRATKSGALSRCGEALCARVDPNAKRYGKNGEYLLLEQ</sequence>
<reference evidence="3 4" key="1">
    <citation type="submission" date="2018-08" db="EMBL/GenBank/DDBJ databases">
        <title>Lysobacter sp. zong2l5, whole genome shotgun sequence.</title>
        <authorList>
            <person name="Zhang X."/>
            <person name="Feng G."/>
            <person name="Zhu H."/>
        </authorList>
    </citation>
    <scope>NUCLEOTIDE SEQUENCE [LARGE SCALE GENOMIC DNA]</scope>
    <source>
        <strain evidence="4">zong2l5</strain>
    </source>
</reference>
<evidence type="ECO:0000256" key="1">
    <source>
        <dbReference type="SAM" id="Coils"/>
    </source>
</evidence>
<accession>A0A371K2R9</accession>
<feature type="coiled-coil region" evidence="1">
    <location>
        <begin position="80"/>
        <end position="117"/>
    </location>
</feature>
<keyword evidence="1" id="KW-0175">Coiled coil</keyword>
<name>A0A371K2R9_9GAMM</name>
<keyword evidence="2" id="KW-1133">Transmembrane helix</keyword>
<dbReference type="AlphaFoldDB" id="A0A371K2R9"/>
<comment type="caution">
    <text evidence="3">The sequence shown here is derived from an EMBL/GenBank/DDBJ whole genome shotgun (WGS) entry which is preliminary data.</text>
</comment>
<proteinExistence type="predicted"/>
<evidence type="ECO:0000256" key="2">
    <source>
        <dbReference type="SAM" id="Phobius"/>
    </source>
</evidence>
<gene>
    <name evidence="3" type="ORF">DX914_03320</name>
</gene>
<evidence type="ECO:0008006" key="5">
    <source>
        <dbReference type="Google" id="ProtNLM"/>
    </source>
</evidence>
<protein>
    <recommendedName>
        <fullName evidence="5">Relaxation protein</fullName>
    </recommendedName>
</protein>
<keyword evidence="4" id="KW-1185">Reference proteome</keyword>
<dbReference type="Proteomes" id="UP000264492">
    <property type="component" value="Unassembled WGS sequence"/>
</dbReference>
<dbReference type="RefSeq" id="WP_115857631.1">
    <property type="nucleotide sequence ID" value="NZ_QTSU01000001.1"/>
</dbReference>
<evidence type="ECO:0000313" key="4">
    <source>
        <dbReference type="Proteomes" id="UP000264492"/>
    </source>
</evidence>
<keyword evidence="2" id="KW-0472">Membrane</keyword>
<dbReference type="EMBL" id="QTSU01000001">
    <property type="protein sequence ID" value="RDZ28188.1"/>
    <property type="molecule type" value="Genomic_DNA"/>
</dbReference>
<dbReference type="OrthoDB" id="5952731at2"/>
<keyword evidence="2" id="KW-0812">Transmembrane</keyword>